<dbReference type="EMBL" id="JAPDGR010000948">
    <property type="protein sequence ID" value="KAJ2986423.1"/>
    <property type="molecule type" value="Genomic_DNA"/>
</dbReference>
<organism evidence="1 2">
    <name type="scientific">Xylaria curta</name>
    <dbReference type="NCBI Taxonomy" id="42375"/>
    <lineage>
        <taxon>Eukaryota</taxon>
        <taxon>Fungi</taxon>
        <taxon>Dikarya</taxon>
        <taxon>Ascomycota</taxon>
        <taxon>Pezizomycotina</taxon>
        <taxon>Sordariomycetes</taxon>
        <taxon>Xylariomycetidae</taxon>
        <taxon>Xylariales</taxon>
        <taxon>Xylariaceae</taxon>
        <taxon>Xylaria</taxon>
    </lineage>
</organism>
<comment type="caution">
    <text evidence="1">The sequence shown here is derived from an EMBL/GenBank/DDBJ whole genome shotgun (WGS) entry which is preliminary data.</text>
</comment>
<sequence length="532" mass="56544">MPGLVSLPVRAGATPAHLDRHINRRAEDIYSSLSGNSSSFQYYIQLYLGDPPNQAVEVLLGTDYNDFWVNPNCSTVDLPADCRARGFYDPAQSSTSNNTRVNGSIIYQDRTGANFTYYTDKVSLSSGRGPSNVRFGVASNSNNIPSGVLGVGLGALSKNGGNRNFIEQLADQQFTNSRAFSLALGSGAADDQGVIIFGGVDTKKFSGKLVSNDILGLQGNDRYARYNIQMTGAGLTSPSGTFTPYESTAKIVVAIDAGTTYTYLPDDLVWDIYNDLQATYYTKSGGYALAPCAQRQNNSQVSFTFGSISINVPFSEFLTTSYIYNTTLCNVGLLPRGDYRAFLGLSFLRSAYVVFDQTQGKVLMQQYVNCGTNERVILSSGASGFVGECNPTKPATPSGDPPASSPTAEITPSSDQATSGLSTSGKAGVGVGVAAGGILIIALVLFLVHSRRQKAARRVTLQSSGVQDAGFHSPGLQYSPQNFTSNHTSAYGPSMAEAPVSPQFPTSTDSAQYWVPANKYPSPPNRCGGGAR</sequence>
<proteinExistence type="predicted"/>
<gene>
    <name evidence="1" type="ORF">NUW58_g5034</name>
</gene>
<evidence type="ECO:0000313" key="2">
    <source>
        <dbReference type="Proteomes" id="UP001143856"/>
    </source>
</evidence>
<keyword evidence="2" id="KW-1185">Reference proteome</keyword>
<evidence type="ECO:0000313" key="1">
    <source>
        <dbReference type="EMBL" id="KAJ2986423.1"/>
    </source>
</evidence>
<protein>
    <submittedName>
        <fullName evidence="1">Uncharacterized protein</fullName>
    </submittedName>
</protein>
<dbReference type="Proteomes" id="UP001143856">
    <property type="component" value="Unassembled WGS sequence"/>
</dbReference>
<reference evidence="1" key="1">
    <citation type="submission" date="2022-10" db="EMBL/GenBank/DDBJ databases">
        <title>Genome Sequence of Xylaria curta.</title>
        <authorList>
            <person name="Buettner E."/>
        </authorList>
    </citation>
    <scope>NUCLEOTIDE SEQUENCE</scope>
    <source>
        <strain evidence="1">Babe10</strain>
    </source>
</reference>
<name>A0ACC1P556_9PEZI</name>
<accession>A0ACC1P556</accession>